<keyword evidence="2" id="KW-1185">Reference proteome</keyword>
<dbReference type="AlphaFoldDB" id="K0TN35"/>
<dbReference type="eggNOG" id="KOG0017">
    <property type="taxonomic scope" value="Eukaryota"/>
</dbReference>
<accession>K0TN35</accession>
<sequence length="398" mass="44840">MCCVGRLVRVACVDEAFRGPAESTLTVCPAAGRDYWLFLRKFMHEKLGFRSSRGDPDVWFRESKRKSDGSLLRVYTDDILVLSNNAESILLRNEIGGDGGFELKPGSFGPPSQYLGGKMSEVTLQNGQKAWSFSSGQYVSKAVANVKKYLQTINRVLPRRAETPMAANYRPEVDISTTLDWSLDGPAFAWKSPCCRLILLYLVKGTLIRSSTSSRTLENTTMPRWCLIRPSGTSPRTTPDARLELLYLWLNMRILVFVDSDHAGDEVTRRSGTRFIVFLNKAKKQTSCETSTYGSEFIAMKSACEYVRGLRYKLRMMGLRVDEPAYIYGDNKSVLANSGNPGATLKKKTSAIAYHFVREGCVSDEWRTTGYANTQTMWQTYWLRLHVHCHSFQLLGSG</sequence>
<reference evidence="1 2" key="1">
    <citation type="journal article" date="2012" name="Genome Biol.">
        <title>Genome and low-iron response of an oceanic diatom adapted to chronic iron limitation.</title>
        <authorList>
            <person name="Lommer M."/>
            <person name="Specht M."/>
            <person name="Roy A.S."/>
            <person name="Kraemer L."/>
            <person name="Andreson R."/>
            <person name="Gutowska M.A."/>
            <person name="Wolf J."/>
            <person name="Bergner S.V."/>
            <person name="Schilhabel M.B."/>
            <person name="Klostermeier U.C."/>
            <person name="Beiko R.G."/>
            <person name="Rosenstiel P."/>
            <person name="Hippler M."/>
            <person name="Laroche J."/>
        </authorList>
    </citation>
    <scope>NUCLEOTIDE SEQUENCE [LARGE SCALE GENOMIC DNA]</scope>
    <source>
        <strain evidence="1 2">CCMP1005</strain>
    </source>
</reference>
<evidence type="ECO:0008006" key="3">
    <source>
        <dbReference type="Google" id="ProtNLM"/>
    </source>
</evidence>
<dbReference type="OrthoDB" id="420989at2759"/>
<dbReference type="EMBL" id="AGNL01004744">
    <property type="protein sequence ID" value="EJK73172.1"/>
    <property type="molecule type" value="Genomic_DNA"/>
</dbReference>
<name>K0TN35_THAOC</name>
<evidence type="ECO:0000313" key="1">
    <source>
        <dbReference type="EMBL" id="EJK73172.1"/>
    </source>
</evidence>
<dbReference type="CDD" id="cd09272">
    <property type="entry name" value="RNase_HI_RT_Ty1"/>
    <property type="match status" value="1"/>
</dbReference>
<organism evidence="1 2">
    <name type="scientific">Thalassiosira oceanica</name>
    <name type="common">Marine diatom</name>
    <dbReference type="NCBI Taxonomy" id="159749"/>
    <lineage>
        <taxon>Eukaryota</taxon>
        <taxon>Sar</taxon>
        <taxon>Stramenopiles</taxon>
        <taxon>Ochrophyta</taxon>
        <taxon>Bacillariophyta</taxon>
        <taxon>Coscinodiscophyceae</taxon>
        <taxon>Thalassiosirophycidae</taxon>
        <taxon>Thalassiosirales</taxon>
        <taxon>Thalassiosiraceae</taxon>
        <taxon>Thalassiosira</taxon>
    </lineage>
</organism>
<proteinExistence type="predicted"/>
<protein>
    <recommendedName>
        <fullName evidence="3">Reverse transcriptase Ty1/copia-type domain-containing protein</fullName>
    </recommendedName>
</protein>
<gene>
    <name evidence="1" type="ORF">THAOC_05219</name>
</gene>
<evidence type="ECO:0000313" key="2">
    <source>
        <dbReference type="Proteomes" id="UP000266841"/>
    </source>
</evidence>
<dbReference type="Proteomes" id="UP000266841">
    <property type="component" value="Unassembled WGS sequence"/>
</dbReference>
<comment type="caution">
    <text evidence="1">The sequence shown here is derived from an EMBL/GenBank/DDBJ whole genome shotgun (WGS) entry which is preliminary data.</text>
</comment>